<reference evidence="4" key="1">
    <citation type="submission" date="2017-05" db="EMBL/GenBank/DDBJ databases">
        <authorList>
            <person name="Macchi M."/>
            <person name="Festa S."/>
            <person name="Coppotelli B.M."/>
            <person name="Morelli I.S."/>
        </authorList>
    </citation>
    <scope>NUCLEOTIDE SEQUENCE [LARGE SCALE GENOMIC DNA]</scope>
    <source>
        <strain evidence="4">I</strain>
    </source>
</reference>
<gene>
    <name evidence="3" type="ORF">BWR60_34830</name>
</gene>
<evidence type="ECO:0000313" key="3">
    <source>
        <dbReference type="EMBL" id="OWJ56627.1"/>
    </source>
</evidence>
<dbReference type="InterPro" id="IPR000792">
    <property type="entry name" value="Tscrpt_reg_LuxR_C"/>
</dbReference>
<dbReference type="Gene3D" id="1.10.10.10">
    <property type="entry name" value="Winged helix-like DNA-binding domain superfamily/Winged helix DNA-binding domain"/>
    <property type="match status" value="1"/>
</dbReference>
<organism evidence="3 4">
    <name type="scientific">Inquilinus limosus</name>
    <dbReference type="NCBI Taxonomy" id="171674"/>
    <lineage>
        <taxon>Bacteria</taxon>
        <taxon>Pseudomonadati</taxon>
        <taxon>Pseudomonadota</taxon>
        <taxon>Alphaproteobacteria</taxon>
        <taxon>Rhodospirillales</taxon>
        <taxon>Rhodospirillaceae</taxon>
        <taxon>Inquilinus</taxon>
    </lineage>
</organism>
<sequence length="257" mass="26740">MEAQVMAGITDSAADLDYSLTAHPALAAVLSARVIGVEPLPGPADDDDGPATAAPRPQDDADHGIEDLLDWLDLGVIIADATARPVRMNRRAGAIIGRKDGLFATPFGITTAIPEETGRLRQAIAAAPAGGTRLRLSRPSGAPPLLVTVIPVRGGDAGRSWVALFVMDPGTAGTPSPALLQELFGLTAAEAVFAAEISRGDGLQAVADRLAIAPTTARTHLTRIFEKTGTRRQAELVRLLMQCDRLAPAAPAARVRS</sequence>
<dbReference type="AlphaFoldDB" id="A0A211YUU8"/>
<dbReference type="Proteomes" id="UP000196655">
    <property type="component" value="Unassembled WGS sequence"/>
</dbReference>
<evidence type="ECO:0000259" key="2">
    <source>
        <dbReference type="SMART" id="SM00421"/>
    </source>
</evidence>
<feature type="domain" description="HTH luxR-type" evidence="2">
    <location>
        <begin position="183"/>
        <end position="240"/>
    </location>
</feature>
<evidence type="ECO:0000313" key="4">
    <source>
        <dbReference type="Proteomes" id="UP000196655"/>
    </source>
</evidence>
<keyword evidence="4" id="KW-1185">Reference proteome</keyword>
<accession>A0A211YUU8</accession>
<name>A0A211YUU8_9PROT</name>
<dbReference type="EMBL" id="NHON01000163">
    <property type="protein sequence ID" value="OWJ56627.1"/>
    <property type="molecule type" value="Genomic_DNA"/>
</dbReference>
<proteinExistence type="predicted"/>
<comment type="caution">
    <text evidence="3">The sequence shown here is derived from an EMBL/GenBank/DDBJ whole genome shotgun (WGS) entry which is preliminary data.</text>
</comment>
<dbReference type="InterPro" id="IPR016032">
    <property type="entry name" value="Sig_transdc_resp-reg_C-effctor"/>
</dbReference>
<dbReference type="GO" id="GO:0006355">
    <property type="term" value="P:regulation of DNA-templated transcription"/>
    <property type="evidence" value="ECO:0007669"/>
    <property type="project" value="InterPro"/>
</dbReference>
<evidence type="ECO:0000256" key="1">
    <source>
        <dbReference type="SAM" id="MobiDB-lite"/>
    </source>
</evidence>
<feature type="region of interest" description="Disordered" evidence="1">
    <location>
        <begin position="39"/>
        <end position="62"/>
    </location>
</feature>
<dbReference type="STRING" id="1122125.GCA_000423185_04481"/>
<dbReference type="SUPFAM" id="SSF46894">
    <property type="entry name" value="C-terminal effector domain of the bipartite response regulators"/>
    <property type="match status" value="1"/>
</dbReference>
<dbReference type="SMART" id="SM00421">
    <property type="entry name" value="HTH_LUXR"/>
    <property type="match status" value="1"/>
</dbReference>
<dbReference type="InterPro" id="IPR036388">
    <property type="entry name" value="WH-like_DNA-bd_sf"/>
</dbReference>
<dbReference type="GO" id="GO:0003677">
    <property type="term" value="F:DNA binding"/>
    <property type="evidence" value="ECO:0007669"/>
    <property type="project" value="InterPro"/>
</dbReference>
<protein>
    <recommendedName>
        <fullName evidence="2">HTH luxR-type domain-containing protein</fullName>
    </recommendedName>
</protein>